<feature type="region of interest" description="Disordered" evidence="1">
    <location>
        <begin position="1"/>
        <end position="25"/>
    </location>
</feature>
<feature type="transmembrane region" description="Helical" evidence="2">
    <location>
        <begin position="202"/>
        <end position="223"/>
    </location>
</feature>
<comment type="caution">
    <text evidence="3">The sequence shown here is derived from an EMBL/GenBank/DDBJ whole genome shotgun (WGS) entry which is preliminary data.</text>
</comment>
<name>A0ABR7Q5F3_9FLAO</name>
<evidence type="ECO:0000256" key="1">
    <source>
        <dbReference type="SAM" id="MobiDB-lite"/>
    </source>
</evidence>
<keyword evidence="2" id="KW-0472">Membrane</keyword>
<dbReference type="Proteomes" id="UP000619238">
    <property type="component" value="Unassembled WGS sequence"/>
</dbReference>
<keyword evidence="2" id="KW-0812">Transmembrane</keyword>
<feature type="compositionally biased region" description="Pro residues" evidence="1">
    <location>
        <begin position="1"/>
        <end position="13"/>
    </location>
</feature>
<dbReference type="RefSeq" id="WP_187560823.1">
    <property type="nucleotide sequence ID" value="NZ_JACGWS010000002.1"/>
</dbReference>
<protein>
    <submittedName>
        <fullName evidence="3">Uncharacterized protein</fullName>
    </submittedName>
</protein>
<proteinExistence type="predicted"/>
<keyword evidence="2" id="KW-1133">Transmembrane helix</keyword>
<organism evidence="3 4">
    <name type="scientific">Kordia aestuariivivens</name>
    <dbReference type="NCBI Taxonomy" id="2759037"/>
    <lineage>
        <taxon>Bacteria</taxon>
        <taxon>Pseudomonadati</taxon>
        <taxon>Bacteroidota</taxon>
        <taxon>Flavobacteriia</taxon>
        <taxon>Flavobacteriales</taxon>
        <taxon>Flavobacteriaceae</taxon>
        <taxon>Kordia</taxon>
    </lineage>
</organism>
<accession>A0ABR7Q5F3</accession>
<keyword evidence="4" id="KW-1185">Reference proteome</keyword>
<feature type="transmembrane region" description="Helical" evidence="2">
    <location>
        <begin position="162"/>
        <end position="182"/>
    </location>
</feature>
<evidence type="ECO:0000256" key="2">
    <source>
        <dbReference type="SAM" id="Phobius"/>
    </source>
</evidence>
<reference evidence="3 4" key="1">
    <citation type="submission" date="2020-07" db="EMBL/GenBank/DDBJ databases">
        <title>Description of Kordia aestuariivivens sp. nov., isolated from a tidal flat.</title>
        <authorList>
            <person name="Park S."/>
            <person name="Yoon J.-H."/>
        </authorList>
    </citation>
    <scope>NUCLEOTIDE SEQUENCE [LARGE SCALE GENOMIC DNA]</scope>
    <source>
        <strain evidence="3 4">YSTF-M3</strain>
    </source>
</reference>
<sequence length="268" mass="28758">MPTSNPTPSPNPNPKSTAALPGNASGTTKVAPIAIERGVSHELMVQIKDELENMLSFAMRNGKVINTELNPLIESNKLDDLITAHNILTKNIAPATPKSIKYLKKLNTQENSRAVFSKLPIIRNLIILALFFLALFIGTSLSDQVDKESLAKGVLANDGTSLLLNLLFICATSGLGVVFYLLKSVSEGIQKGTLMPEQSVYYVGLIVLGIMSGLILSEIVSTYNNGESLTIFNSCVLALVGGFSSDAIFSILQGIINKIKDIFTSSDD</sequence>
<dbReference type="EMBL" id="JACGWS010000002">
    <property type="protein sequence ID" value="MBC8753785.1"/>
    <property type="molecule type" value="Genomic_DNA"/>
</dbReference>
<feature type="transmembrane region" description="Helical" evidence="2">
    <location>
        <begin position="121"/>
        <end position="142"/>
    </location>
</feature>
<feature type="transmembrane region" description="Helical" evidence="2">
    <location>
        <begin position="229"/>
        <end position="252"/>
    </location>
</feature>
<gene>
    <name evidence="3" type="ORF">H2O64_03835</name>
</gene>
<evidence type="ECO:0000313" key="3">
    <source>
        <dbReference type="EMBL" id="MBC8753785.1"/>
    </source>
</evidence>
<evidence type="ECO:0000313" key="4">
    <source>
        <dbReference type="Proteomes" id="UP000619238"/>
    </source>
</evidence>